<proteinExistence type="predicted"/>
<sequence>MLEFQKISTVAYDTVRPLAYQDARVFLLCFRVSDPDSLDNAVNKKWVKVRFWQLSRVSTAEDRSDPVGYNSGLLCEEGESIATQTTTLKSNSIAGTARATVLSLPGSPAFLPKRTTVKHHIAGTVKCTWYPEIRQHCDNTPVILCGCQSDMRNDIETISSLAKMRRIPVTSEQAVTVSRTVGATTYVETSAKTSGKAVRDAFEVAALAALGKLNKNHAALQRQKAYTHHGGSGGGKSKLDLKAELKDRAKSCCLM</sequence>
<keyword evidence="1" id="KW-0547">Nucleotide-binding</keyword>
<reference evidence="3" key="1">
    <citation type="submission" date="2020-11" db="EMBL/GenBank/DDBJ databases">
        <authorList>
            <person name="Tran Van P."/>
        </authorList>
    </citation>
    <scope>NUCLEOTIDE SEQUENCE</scope>
</reference>
<accession>A0A7R8VJ33</accession>
<protein>
    <submittedName>
        <fullName evidence="3">Uncharacterized protein</fullName>
    </submittedName>
</protein>
<dbReference type="GO" id="GO:0022412">
    <property type="term" value="P:cellular process involved in reproduction in multicellular organism"/>
    <property type="evidence" value="ECO:0007669"/>
    <property type="project" value="UniProtKB-ARBA"/>
</dbReference>
<dbReference type="EMBL" id="OA566319">
    <property type="protein sequence ID" value="CAD7198689.1"/>
    <property type="molecule type" value="Genomic_DNA"/>
</dbReference>
<dbReference type="GO" id="GO:0003006">
    <property type="term" value="P:developmental process involved in reproduction"/>
    <property type="evidence" value="ECO:0007669"/>
    <property type="project" value="UniProtKB-ARBA"/>
</dbReference>
<dbReference type="GO" id="GO:0035099">
    <property type="term" value="P:hemocyte migration"/>
    <property type="evidence" value="ECO:0007669"/>
    <property type="project" value="UniProtKB-ARBA"/>
</dbReference>
<dbReference type="PROSITE" id="PS51420">
    <property type="entry name" value="RHO"/>
    <property type="match status" value="1"/>
</dbReference>
<dbReference type="InterPro" id="IPR003578">
    <property type="entry name" value="Small_GTPase_Rho"/>
</dbReference>
<evidence type="ECO:0000313" key="3">
    <source>
        <dbReference type="EMBL" id="CAD7198689.1"/>
    </source>
</evidence>
<dbReference type="Pfam" id="PF00071">
    <property type="entry name" value="Ras"/>
    <property type="match status" value="1"/>
</dbReference>
<dbReference type="SUPFAM" id="SSF52540">
    <property type="entry name" value="P-loop containing nucleoside triphosphate hydrolases"/>
    <property type="match status" value="1"/>
</dbReference>
<dbReference type="GO" id="GO:0007264">
    <property type="term" value="P:small GTPase-mediated signal transduction"/>
    <property type="evidence" value="ECO:0007669"/>
    <property type="project" value="InterPro"/>
</dbReference>
<dbReference type="SMART" id="SM00174">
    <property type="entry name" value="RHO"/>
    <property type="match status" value="1"/>
</dbReference>
<dbReference type="GO" id="GO:0003924">
    <property type="term" value="F:GTPase activity"/>
    <property type="evidence" value="ECO:0007669"/>
    <property type="project" value="InterPro"/>
</dbReference>
<dbReference type="GO" id="GO:0005525">
    <property type="term" value="F:GTP binding"/>
    <property type="evidence" value="ECO:0007669"/>
    <property type="project" value="UniProtKB-KW"/>
</dbReference>
<dbReference type="InterPro" id="IPR001806">
    <property type="entry name" value="Small_GTPase"/>
</dbReference>
<keyword evidence="2" id="KW-0342">GTP-binding</keyword>
<dbReference type="InterPro" id="IPR027417">
    <property type="entry name" value="P-loop_NTPase"/>
</dbReference>
<dbReference type="PANTHER" id="PTHR24072">
    <property type="entry name" value="RHO FAMILY GTPASE"/>
    <property type="match status" value="1"/>
</dbReference>
<evidence type="ECO:0000256" key="1">
    <source>
        <dbReference type="ARBA" id="ARBA00022741"/>
    </source>
</evidence>
<gene>
    <name evidence="3" type="ORF">TDIB3V08_LOCUS4967</name>
</gene>
<dbReference type="Gene3D" id="3.40.50.300">
    <property type="entry name" value="P-loop containing nucleotide triphosphate hydrolases"/>
    <property type="match status" value="1"/>
</dbReference>
<dbReference type="AlphaFoldDB" id="A0A7R8VJ33"/>
<dbReference type="GO" id="GO:0001667">
    <property type="term" value="P:ameboidal-type cell migration"/>
    <property type="evidence" value="ECO:0007669"/>
    <property type="project" value="UniProtKB-ARBA"/>
</dbReference>
<name>A0A7R8VJ33_TIMDO</name>
<dbReference type="GO" id="GO:0035006">
    <property type="term" value="P:melanization defense response"/>
    <property type="evidence" value="ECO:0007669"/>
    <property type="project" value="UniProtKB-ARBA"/>
</dbReference>
<evidence type="ECO:0000256" key="2">
    <source>
        <dbReference type="ARBA" id="ARBA00023134"/>
    </source>
</evidence>
<organism evidence="3">
    <name type="scientific">Timema douglasi</name>
    <name type="common">Walking stick</name>
    <dbReference type="NCBI Taxonomy" id="61478"/>
    <lineage>
        <taxon>Eukaryota</taxon>
        <taxon>Metazoa</taxon>
        <taxon>Ecdysozoa</taxon>
        <taxon>Arthropoda</taxon>
        <taxon>Hexapoda</taxon>
        <taxon>Insecta</taxon>
        <taxon>Pterygota</taxon>
        <taxon>Neoptera</taxon>
        <taxon>Polyneoptera</taxon>
        <taxon>Phasmatodea</taxon>
        <taxon>Timematodea</taxon>
        <taxon>Timematoidea</taxon>
        <taxon>Timematidae</taxon>
        <taxon>Timema</taxon>
    </lineage>
</organism>